<keyword evidence="1" id="KW-0067">ATP-binding</keyword>
<dbReference type="InterPro" id="IPR024710">
    <property type="entry name" value="MfnD"/>
</dbReference>
<keyword evidence="4" id="KW-1185">Reference proteome</keyword>
<dbReference type="SUPFAM" id="SSF56059">
    <property type="entry name" value="Glutathione synthetase ATP-binding domain-like"/>
    <property type="match status" value="1"/>
</dbReference>
<dbReference type="Pfam" id="PF02655">
    <property type="entry name" value="ATP-grasp_3"/>
    <property type="match status" value="1"/>
</dbReference>
<keyword evidence="1" id="KW-0547">Nucleotide-binding</keyword>
<dbReference type="Gene3D" id="3.30.470.20">
    <property type="entry name" value="ATP-grasp fold, B domain"/>
    <property type="match status" value="1"/>
</dbReference>
<evidence type="ECO:0000259" key="2">
    <source>
        <dbReference type="PROSITE" id="PS50975"/>
    </source>
</evidence>
<dbReference type="InterPro" id="IPR040803">
    <property type="entry name" value="MfnD_preATP-grasp"/>
</dbReference>
<dbReference type="PIRSF" id="PIRSF016766">
    <property type="entry name" value="UCP016766_ATPgrasp"/>
    <property type="match status" value="1"/>
</dbReference>
<evidence type="ECO:0000313" key="3">
    <source>
        <dbReference type="EMBL" id="GAA0750134.1"/>
    </source>
</evidence>
<sequence>MMRVFVYEHLSAGGTADAPEELLAAGREMRDAVVRDLLRTGDCAVSVATGPHATEVPPGATPIAAPLHASGERAIGSAEFVAQQSRLHDRTWVIAPETDGVLAQMQRAVDASRWLGCDGAAIALASSKRATIAHAAGQGVTTPLAFAASPATRRWVVKPDDGAGAVATRVHNTRAAALEDMAARRERGDAVVLEAWVAGEPLSLSLLCSAQDAELLSVNRQHLAIDALGAVSFEGVQIHVLQGTDPRMGALRAWARTLARSFPGLRGYVGIDLVWHAQRGPVLIEINPRATMAYVGLSATLGRNVAAAVLDAHHQELAHALT</sequence>
<feature type="domain" description="ATP-grasp" evidence="2">
    <location>
        <begin position="121"/>
        <end position="314"/>
    </location>
</feature>
<dbReference type="EMBL" id="BAAAEW010000011">
    <property type="protein sequence ID" value="GAA0750134.1"/>
    <property type="molecule type" value="Genomic_DNA"/>
</dbReference>
<dbReference type="Pfam" id="PF18301">
    <property type="entry name" value="preATP-grasp_3"/>
    <property type="match status" value="1"/>
</dbReference>
<dbReference type="Proteomes" id="UP001500279">
    <property type="component" value="Unassembled WGS sequence"/>
</dbReference>
<organism evidence="3 4">
    <name type="scientific">Ideonella azotifigens</name>
    <dbReference type="NCBI Taxonomy" id="513160"/>
    <lineage>
        <taxon>Bacteria</taxon>
        <taxon>Pseudomonadati</taxon>
        <taxon>Pseudomonadota</taxon>
        <taxon>Betaproteobacteria</taxon>
        <taxon>Burkholderiales</taxon>
        <taxon>Sphaerotilaceae</taxon>
        <taxon>Ideonella</taxon>
    </lineage>
</organism>
<evidence type="ECO:0000313" key="4">
    <source>
        <dbReference type="Proteomes" id="UP001500279"/>
    </source>
</evidence>
<dbReference type="InterPro" id="IPR011761">
    <property type="entry name" value="ATP-grasp"/>
</dbReference>
<dbReference type="InterPro" id="IPR003806">
    <property type="entry name" value="ATP-grasp_PylC-type"/>
</dbReference>
<proteinExistence type="predicted"/>
<dbReference type="Gene3D" id="3.40.50.11770">
    <property type="match status" value="1"/>
</dbReference>
<gene>
    <name evidence="3" type="ORF">GCM10009107_21440</name>
</gene>
<accession>A0ABN1JZC3</accession>
<protein>
    <submittedName>
        <fullName evidence="3">ATP-grasp domain-containing protein</fullName>
    </submittedName>
</protein>
<comment type="caution">
    <text evidence="3">The sequence shown here is derived from an EMBL/GenBank/DDBJ whole genome shotgun (WGS) entry which is preliminary data.</text>
</comment>
<dbReference type="PROSITE" id="PS50975">
    <property type="entry name" value="ATP_GRASP"/>
    <property type="match status" value="1"/>
</dbReference>
<reference evidence="3 4" key="1">
    <citation type="journal article" date="2019" name="Int. J. Syst. Evol. Microbiol.">
        <title>The Global Catalogue of Microorganisms (GCM) 10K type strain sequencing project: providing services to taxonomists for standard genome sequencing and annotation.</title>
        <authorList>
            <consortium name="The Broad Institute Genomics Platform"/>
            <consortium name="The Broad Institute Genome Sequencing Center for Infectious Disease"/>
            <person name="Wu L."/>
            <person name="Ma J."/>
        </authorList>
    </citation>
    <scope>NUCLEOTIDE SEQUENCE [LARGE SCALE GENOMIC DNA]</scope>
    <source>
        <strain evidence="3 4">JCM 15503</strain>
    </source>
</reference>
<evidence type="ECO:0000256" key="1">
    <source>
        <dbReference type="PROSITE-ProRule" id="PRU00409"/>
    </source>
</evidence>
<dbReference type="RefSeq" id="WP_141288821.1">
    <property type="nucleotide sequence ID" value="NZ_BAAAEW010000011.1"/>
</dbReference>
<name>A0ABN1JZC3_9BURK</name>